<dbReference type="GO" id="GO:0015986">
    <property type="term" value="P:proton motive force-driven ATP synthesis"/>
    <property type="evidence" value="ECO:0007669"/>
    <property type="project" value="TreeGrafter"/>
</dbReference>
<accession>G3AZ92</accession>
<name>G3AZ92_CANTC</name>
<feature type="non-terminal residue" evidence="4">
    <location>
        <position position="71"/>
    </location>
</feature>
<proteinExistence type="predicted"/>
<dbReference type="Pfam" id="PF11022">
    <property type="entry name" value="ATP19"/>
    <property type="match status" value="1"/>
</dbReference>
<comment type="subcellular location">
    <subcellularLocation>
        <location evidence="1">Mitochondrion membrane</location>
    </subcellularLocation>
</comment>
<dbReference type="GeneID" id="18246728"/>
<dbReference type="Proteomes" id="UP000000707">
    <property type="component" value="Unassembled WGS sequence"/>
</dbReference>
<reference evidence="4 5" key="1">
    <citation type="journal article" date="2011" name="Proc. Natl. Acad. Sci. U.S.A.">
        <title>Comparative genomics of xylose-fermenting fungi for enhanced biofuel production.</title>
        <authorList>
            <person name="Wohlbach D.J."/>
            <person name="Kuo A."/>
            <person name="Sato T.K."/>
            <person name="Potts K.M."/>
            <person name="Salamov A.A."/>
            <person name="LaButti K.M."/>
            <person name="Sun H."/>
            <person name="Clum A."/>
            <person name="Pangilinan J.L."/>
            <person name="Lindquist E.A."/>
            <person name="Lucas S."/>
            <person name="Lapidus A."/>
            <person name="Jin M."/>
            <person name="Gunawan C."/>
            <person name="Balan V."/>
            <person name="Dale B.E."/>
            <person name="Jeffries T.W."/>
            <person name="Zinkel R."/>
            <person name="Barry K.W."/>
            <person name="Grigoriev I.V."/>
            <person name="Gasch A.P."/>
        </authorList>
    </citation>
    <scope>NUCLEOTIDE SEQUENCE [LARGE SCALE GENOMIC DNA]</scope>
    <source>
        <strain evidence="4">ATCC 10573</strain>
        <strain evidence="5">ATCC 10573 / BCRC 21748 / CBS 615 / JCM 9827 / NBRC 10315 / NRRL Y-1498 / VKM Y-70</strain>
    </source>
</reference>
<evidence type="ECO:0000256" key="1">
    <source>
        <dbReference type="ARBA" id="ARBA00004325"/>
    </source>
</evidence>
<evidence type="ECO:0000256" key="2">
    <source>
        <dbReference type="ARBA" id="ARBA00023128"/>
    </source>
</evidence>
<evidence type="ECO:0000256" key="3">
    <source>
        <dbReference type="ARBA" id="ARBA00023136"/>
    </source>
</evidence>
<dbReference type="GO" id="GO:0031966">
    <property type="term" value="C:mitochondrial membrane"/>
    <property type="evidence" value="ECO:0007669"/>
    <property type="project" value="UniProtKB-SubCell"/>
</dbReference>
<dbReference type="EMBL" id="GL996512">
    <property type="protein sequence ID" value="EGV66038.1"/>
    <property type="molecule type" value="Genomic_DNA"/>
</dbReference>
<dbReference type="PANTHER" id="PTHR28074:SF1">
    <property type="entry name" value="ATP SYNTHASE SUBUNIT K, MITOCHONDRIAL"/>
    <property type="match status" value="1"/>
</dbReference>
<organism evidence="5">
    <name type="scientific">Candida tenuis (strain ATCC 10573 / BCRC 21748 / CBS 615 / JCM 9827 / NBRC 10315 / NRRL Y-1498 / VKM Y-70)</name>
    <name type="common">Yeast</name>
    <name type="synonym">Yamadazyma tenuis</name>
    <dbReference type="NCBI Taxonomy" id="590646"/>
    <lineage>
        <taxon>Eukaryota</taxon>
        <taxon>Fungi</taxon>
        <taxon>Dikarya</taxon>
        <taxon>Ascomycota</taxon>
        <taxon>Saccharomycotina</taxon>
        <taxon>Pichiomycetes</taxon>
        <taxon>Debaryomycetaceae</taxon>
        <taxon>Yamadazyma</taxon>
    </lineage>
</organism>
<evidence type="ECO:0008006" key="6">
    <source>
        <dbReference type="Google" id="ProtNLM"/>
    </source>
</evidence>
<protein>
    <recommendedName>
        <fullName evidence="6">ATP synthase subunit K, mitochondrial</fullName>
    </recommendedName>
</protein>
<evidence type="ECO:0000313" key="4">
    <source>
        <dbReference type="EMBL" id="EGV66038.1"/>
    </source>
</evidence>
<dbReference type="eggNOG" id="ENOG502SE1Z">
    <property type="taxonomic scope" value="Eukaryota"/>
</dbReference>
<keyword evidence="5" id="KW-1185">Reference proteome</keyword>
<evidence type="ECO:0000313" key="5">
    <source>
        <dbReference type="Proteomes" id="UP000000707"/>
    </source>
</evidence>
<dbReference type="InterPro" id="IPR021278">
    <property type="entry name" value="ATP19"/>
</dbReference>
<keyword evidence="2" id="KW-0496">Mitochondrion</keyword>
<dbReference type="EMBL" id="GL996512">
    <property type="protein sequence ID" value="EGV66037.1"/>
    <property type="molecule type" value="Genomic_DNA"/>
</dbReference>
<dbReference type="STRING" id="590646.G3AZ92"/>
<dbReference type="AlphaFoldDB" id="G3AZ92"/>
<keyword evidence="3" id="KW-0472">Membrane</keyword>
<gene>
    <name evidence="4" type="ORF">CANTEDRAFT_112898</name>
</gene>
<sequence>MGAAYTIFGKQVPSHILAILTLGSVAGVVAYPRSKSEATPTPTPAPAVTVASKEDDFDLEKFINDLSKEET</sequence>
<dbReference type="HOGENOM" id="CLU_172736_2_0_1"/>
<dbReference type="PANTHER" id="PTHR28074">
    <property type="entry name" value="ATP SYNTHASE SUBUNIT K, MITOCHONDRIAL"/>
    <property type="match status" value="1"/>
</dbReference>
<dbReference type="OrthoDB" id="2094445at2759"/>
<dbReference type="KEGG" id="cten:18246728"/>